<gene>
    <name evidence="1" type="ORF">SAMN04488241_10844</name>
</gene>
<protein>
    <submittedName>
        <fullName evidence="1">Protein ImuA</fullName>
    </submittedName>
</protein>
<sequence length="277" mass="28586">MLEKFPAWRFRYENITRTRVSDSPLSIAELRQLVAGGAATQADPRPADAWRRGGLARGQLHEIYAAEDADGPAAIGFAVAVALAAGALPVLWLRTEGHEAATGRLHATGLLELGLAPDALLLVVVPDEDAALRTAADAARCAGLGTLLVESRGRAPGLDLTATRRLMLAAEASGVTVLSVRVGAAVCPSAAATRWAVAACPSTALAADAPGAPAFEIECLRRRGGPAGTRARVEWNRDDRCFDDPSSYQAPLAGAGVPLAVGGPAARRPAAPVRRAG</sequence>
<evidence type="ECO:0000313" key="2">
    <source>
        <dbReference type="Proteomes" id="UP000199586"/>
    </source>
</evidence>
<dbReference type="STRING" id="634430.SAMN04488241_10844"/>
<dbReference type="InterPro" id="IPR027417">
    <property type="entry name" value="P-loop_NTPase"/>
</dbReference>
<dbReference type="AlphaFoldDB" id="A0A1I5TIV5"/>
<keyword evidence="2" id="KW-1185">Reference proteome</keyword>
<organism evidence="1 2">
    <name type="scientific">Sphingomonas rubra</name>
    <dbReference type="NCBI Taxonomy" id="634430"/>
    <lineage>
        <taxon>Bacteria</taxon>
        <taxon>Pseudomonadati</taxon>
        <taxon>Pseudomonadota</taxon>
        <taxon>Alphaproteobacteria</taxon>
        <taxon>Sphingomonadales</taxon>
        <taxon>Sphingomonadaceae</taxon>
        <taxon>Sphingomonas</taxon>
    </lineage>
</organism>
<evidence type="ECO:0000313" key="1">
    <source>
        <dbReference type="EMBL" id="SFP82587.1"/>
    </source>
</evidence>
<accession>A0A1I5TIV5</accession>
<dbReference type="Gene3D" id="3.40.50.300">
    <property type="entry name" value="P-loop containing nucleotide triphosphate hydrolases"/>
    <property type="match status" value="1"/>
</dbReference>
<name>A0A1I5TIV5_9SPHN</name>
<dbReference type="Proteomes" id="UP000199586">
    <property type="component" value="Unassembled WGS sequence"/>
</dbReference>
<dbReference type="EMBL" id="FOXP01000008">
    <property type="protein sequence ID" value="SFP82587.1"/>
    <property type="molecule type" value="Genomic_DNA"/>
</dbReference>
<reference evidence="2" key="1">
    <citation type="submission" date="2016-10" db="EMBL/GenBank/DDBJ databases">
        <authorList>
            <person name="Varghese N."/>
            <person name="Submissions S."/>
        </authorList>
    </citation>
    <scope>NUCLEOTIDE SEQUENCE [LARGE SCALE GENOMIC DNA]</scope>
    <source>
        <strain evidence="2">CGMCC 1.9113</strain>
    </source>
</reference>
<proteinExistence type="predicted"/>
<dbReference type="SUPFAM" id="SSF52540">
    <property type="entry name" value="P-loop containing nucleoside triphosphate hydrolases"/>
    <property type="match status" value="1"/>
</dbReference>